<name>A0A1S3KGS3_LINAN</name>
<keyword evidence="8" id="KW-1185">Reference proteome</keyword>
<keyword evidence="5 6" id="KW-0378">Hydrolase</keyword>
<dbReference type="Pfam" id="PF01182">
    <property type="entry name" value="Glucosamine_iso"/>
    <property type="match status" value="1"/>
</dbReference>
<dbReference type="GO" id="GO:0006098">
    <property type="term" value="P:pentose-phosphate shunt"/>
    <property type="evidence" value="ECO:0007669"/>
    <property type="project" value="UniProtKB-UniPathway"/>
</dbReference>
<gene>
    <name evidence="9" type="primary">LOC106181561</name>
</gene>
<comment type="similarity">
    <text evidence="3 6">Belongs to the glucosamine/galactosamine-6-phosphate isomerase family. 6-phosphogluconolactonase subfamily.</text>
</comment>
<dbReference type="FunFam" id="3.40.50.1360:FF:000005">
    <property type="entry name" value="6-phosphogluconolactonase"/>
    <property type="match status" value="1"/>
</dbReference>
<comment type="pathway">
    <text evidence="2 6">Carbohydrate degradation; pentose phosphate pathway; D-ribulose 5-phosphate from D-glucose 6-phosphate (oxidative stage): step 2/3.</text>
</comment>
<sequence>MAAPIIEVRETEAEVARELCSLVAKKANQAIEQKGVFTVGVSGGSLQKHLCNGLPGETTDWTKWHIFFCDERVVPFDNDDSTYKYYRDNLLGKVPLPKENLVPIDPSLPASEAATDYISKLRKVFPGTELPRFDMLLLGMGPDGHTCSLFPGHKLLDVTDVIVASITDSPKPPPQRITLTLPVVNNTACAVFMSCGESKAEILKRVLEGSEADPLPAARVRPTNGELHWFLDQSAAKLLKS</sequence>
<dbReference type="KEGG" id="lak:106181561"/>
<dbReference type="RefSeq" id="XP_013421431.1">
    <property type="nucleotide sequence ID" value="XM_013565977.1"/>
</dbReference>
<dbReference type="CDD" id="cd01400">
    <property type="entry name" value="6PGL"/>
    <property type="match status" value="1"/>
</dbReference>
<organism evidence="8 9">
    <name type="scientific">Lingula anatina</name>
    <name type="common">Brachiopod</name>
    <name type="synonym">Lingula unguis</name>
    <dbReference type="NCBI Taxonomy" id="7574"/>
    <lineage>
        <taxon>Eukaryota</taxon>
        <taxon>Metazoa</taxon>
        <taxon>Spiralia</taxon>
        <taxon>Lophotrochozoa</taxon>
        <taxon>Brachiopoda</taxon>
        <taxon>Linguliformea</taxon>
        <taxon>Lingulata</taxon>
        <taxon>Lingulida</taxon>
        <taxon>Linguloidea</taxon>
        <taxon>Lingulidae</taxon>
        <taxon>Lingula</taxon>
    </lineage>
</organism>
<dbReference type="STRING" id="7574.A0A1S3KGS3"/>
<dbReference type="GO" id="GO:0017057">
    <property type="term" value="F:6-phosphogluconolactonase activity"/>
    <property type="evidence" value="ECO:0007669"/>
    <property type="project" value="UniProtKB-UniRule"/>
</dbReference>
<evidence type="ECO:0000256" key="3">
    <source>
        <dbReference type="ARBA" id="ARBA00010662"/>
    </source>
</evidence>
<evidence type="ECO:0000256" key="5">
    <source>
        <dbReference type="ARBA" id="ARBA00022801"/>
    </source>
</evidence>
<comment type="function">
    <text evidence="6">Hydrolysis of 6-phosphogluconolactone to 6-phosphogluconate.</text>
</comment>
<evidence type="ECO:0000256" key="4">
    <source>
        <dbReference type="ARBA" id="ARBA00013198"/>
    </source>
</evidence>
<dbReference type="InterPro" id="IPR039104">
    <property type="entry name" value="6PGL"/>
</dbReference>
<dbReference type="GeneID" id="106181561"/>
<evidence type="ECO:0000256" key="1">
    <source>
        <dbReference type="ARBA" id="ARBA00000832"/>
    </source>
</evidence>
<dbReference type="FunCoup" id="A0A1S3KGS3">
    <property type="interactions" value="1578"/>
</dbReference>
<dbReference type="InterPro" id="IPR005900">
    <property type="entry name" value="6-phosphogluconolactonase_DevB"/>
</dbReference>
<dbReference type="InParanoid" id="A0A1S3KGS3"/>
<evidence type="ECO:0000259" key="7">
    <source>
        <dbReference type="Pfam" id="PF01182"/>
    </source>
</evidence>
<dbReference type="OrthoDB" id="432544at2759"/>
<reference evidence="9" key="1">
    <citation type="submission" date="2025-08" db="UniProtKB">
        <authorList>
            <consortium name="RefSeq"/>
        </authorList>
    </citation>
    <scope>IDENTIFICATION</scope>
    <source>
        <tissue evidence="9">Gonads</tissue>
    </source>
</reference>
<proteinExistence type="inferred from homology"/>
<dbReference type="EC" id="3.1.1.31" evidence="4 6"/>
<dbReference type="InterPro" id="IPR037171">
    <property type="entry name" value="NagB/RpiA_transferase-like"/>
</dbReference>
<dbReference type="PANTHER" id="PTHR11054">
    <property type="entry name" value="6-PHOSPHOGLUCONOLACTONASE"/>
    <property type="match status" value="1"/>
</dbReference>
<dbReference type="PANTHER" id="PTHR11054:SF0">
    <property type="entry name" value="6-PHOSPHOGLUCONOLACTONASE"/>
    <property type="match status" value="1"/>
</dbReference>
<evidence type="ECO:0000256" key="2">
    <source>
        <dbReference type="ARBA" id="ARBA00004961"/>
    </source>
</evidence>
<dbReference type="Proteomes" id="UP000085678">
    <property type="component" value="Unplaced"/>
</dbReference>
<evidence type="ECO:0000313" key="9">
    <source>
        <dbReference type="RefSeq" id="XP_013421431.1"/>
    </source>
</evidence>
<dbReference type="GO" id="GO:0005975">
    <property type="term" value="P:carbohydrate metabolic process"/>
    <property type="evidence" value="ECO:0007669"/>
    <property type="project" value="UniProtKB-UniRule"/>
</dbReference>
<dbReference type="SUPFAM" id="SSF100950">
    <property type="entry name" value="NagB/RpiA/CoA transferase-like"/>
    <property type="match status" value="1"/>
</dbReference>
<dbReference type="UniPathway" id="UPA00115">
    <property type="reaction ID" value="UER00409"/>
</dbReference>
<dbReference type="InterPro" id="IPR006148">
    <property type="entry name" value="Glc/Gal-6P_isomerase"/>
</dbReference>
<evidence type="ECO:0000313" key="8">
    <source>
        <dbReference type="Proteomes" id="UP000085678"/>
    </source>
</evidence>
<comment type="catalytic activity">
    <reaction evidence="1 6">
        <text>6-phospho-D-glucono-1,5-lactone + H2O = 6-phospho-D-gluconate + H(+)</text>
        <dbReference type="Rhea" id="RHEA:12556"/>
        <dbReference type="ChEBI" id="CHEBI:15377"/>
        <dbReference type="ChEBI" id="CHEBI:15378"/>
        <dbReference type="ChEBI" id="CHEBI:57955"/>
        <dbReference type="ChEBI" id="CHEBI:58759"/>
        <dbReference type="EC" id="3.1.1.31"/>
    </reaction>
</comment>
<accession>A0A1S3KGS3</accession>
<evidence type="ECO:0000256" key="6">
    <source>
        <dbReference type="RuleBase" id="RU365095"/>
    </source>
</evidence>
<protein>
    <recommendedName>
        <fullName evidence="4 6">6-phosphogluconolactonase</fullName>
        <shortName evidence="6">6PGL</shortName>
        <ecNumber evidence="4 6">3.1.1.31</ecNumber>
    </recommendedName>
</protein>
<dbReference type="AlphaFoldDB" id="A0A1S3KGS3"/>
<feature type="domain" description="Glucosamine/galactosamine-6-phosphate isomerase" evidence="7">
    <location>
        <begin position="11"/>
        <end position="229"/>
    </location>
</feature>
<dbReference type="Gene3D" id="3.40.50.1360">
    <property type="match status" value="1"/>
</dbReference>
<dbReference type="OMA" id="YQLFEFE"/>
<dbReference type="NCBIfam" id="TIGR01198">
    <property type="entry name" value="pgl"/>
    <property type="match status" value="1"/>
</dbReference>